<dbReference type="PANTHER" id="PTHR43201">
    <property type="entry name" value="ACYL-COA SYNTHETASE"/>
    <property type="match status" value="1"/>
</dbReference>
<dbReference type="InterPro" id="IPR025110">
    <property type="entry name" value="AMP-bd_C"/>
</dbReference>
<name>A0ABP9EK56_9PSEU</name>
<feature type="domain" description="AMP-binding enzyme C-terminal" evidence="4">
    <location>
        <begin position="425"/>
        <end position="500"/>
    </location>
</feature>
<evidence type="ECO:0000259" key="4">
    <source>
        <dbReference type="Pfam" id="PF13193"/>
    </source>
</evidence>
<protein>
    <submittedName>
        <fullName evidence="5">AMP-binding protein</fullName>
    </submittedName>
</protein>
<organism evidence="5 6">
    <name type="scientific">Actinomycetospora straminea</name>
    <dbReference type="NCBI Taxonomy" id="663607"/>
    <lineage>
        <taxon>Bacteria</taxon>
        <taxon>Bacillati</taxon>
        <taxon>Actinomycetota</taxon>
        <taxon>Actinomycetes</taxon>
        <taxon>Pseudonocardiales</taxon>
        <taxon>Pseudonocardiaceae</taxon>
        <taxon>Actinomycetospora</taxon>
    </lineage>
</organism>
<evidence type="ECO:0000259" key="3">
    <source>
        <dbReference type="Pfam" id="PF00501"/>
    </source>
</evidence>
<evidence type="ECO:0000256" key="1">
    <source>
        <dbReference type="ARBA" id="ARBA00006432"/>
    </source>
</evidence>
<dbReference type="Gene3D" id="3.40.50.12780">
    <property type="entry name" value="N-terminal domain of ligase-like"/>
    <property type="match status" value="1"/>
</dbReference>
<feature type="domain" description="AMP-dependent synthetase/ligase" evidence="3">
    <location>
        <begin position="9"/>
        <end position="374"/>
    </location>
</feature>
<gene>
    <name evidence="5" type="ORF">GCM10023203_32150</name>
</gene>
<accession>A0ABP9EK56</accession>
<dbReference type="Proteomes" id="UP001500457">
    <property type="component" value="Unassembled WGS sequence"/>
</dbReference>
<sequence>MRYVDFLDRGAELFGEQDAVRSSEIVWTYDDLVAITHRIARGLQRDGFTPGEPVAIWTPNHPRGFACQFGAARAGQPWIPVNARNGIEENVAVLTRLGARHLFFHPSVAADAARALAEVPTLRSAVQLDGLPVLDGVPTFEDWLPGPGPTVTCPTGPDDVVMLPSTSGTAGRPKGVRHTNRGFEAMVANYQSLMHYETNPVTVAAAPLTHAAGYFATTLLSQGGTVVTLPAPEPLAIMQAIEEHRATTLFLPPTLIYTMLAHPRVGDFDYSSLRYMIYGGAPMATHKLREAIDVFGPVLAQTYGLTEAPVVLGFLLPRDHVEALADPAKERRLLSCGRPGPFTEIAIADDDGRLLGVGERGEIVCRGGTVMAGYVDDPEEDARAFAHGWFHTGDIGERDAQGFLYVVDRKKDMIISGGFNVYPAEVEQVVWDHPAVQDCAVIGVPDDRWGEAVTAVVELKPGAELDTAELIATLRARLGGVKTPKSVRVVDALPRSAAGKVLKRVIRETYWKGRDRVI</sequence>
<comment type="caution">
    <text evidence="5">The sequence shown here is derived from an EMBL/GenBank/DDBJ whole genome shotgun (WGS) entry which is preliminary data.</text>
</comment>
<reference evidence="6" key="1">
    <citation type="journal article" date="2019" name="Int. J. Syst. Evol. Microbiol.">
        <title>The Global Catalogue of Microorganisms (GCM) 10K type strain sequencing project: providing services to taxonomists for standard genome sequencing and annotation.</title>
        <authorList>
            <consortium name="The Broad Institute Genomics Platform"/>
            <consortium name="The Broad Institute Genome Sequencing Center for Infectious Disease"/>
            <person name="Wu L."/>
            <person name="Ma J."/>
        </authorList>
    </citation>
    <scope>NUCLEOTIDE SEQUENCE [LARGE SCALE GENOMIC DNA]</scope>
    <source>
        <strain evidence="6">JCM 17983</strain>
    </source>
</reference>
<dbReference type="RefSeq" id="WP_274232368.1">
    <property type="nucleotide sequence ID" value="NZ_BAABHQ010000008.1"/>
</dbReference>
<dbReference type="Pfam" id="PF13193">
    <property type="entry name" value="AMP-binding_C"/>
    <property type="match status" value="1"/>
</dbReference>
<dbReference type="PANTHER" id="PTHR43201:SF5">
    <property type="entry name" value="MEDIUM-CHAIN ACYL-COA LIGASE ACSF2, MITOCHONDRIAL"/>
    <property type="match status" value="1"/>
</dbReference>
<dbReference type="Gene3D" id="3.30.300.30">
    <property type="match status" value="1"/>
</dbReference>
<dbReference type="Pfam" id="PF00501">
    <property type="entry name" value="AMP-binding"/>
    <property type="match status" value="1"/>
</dbReference>
<comment type="similarity">
    <text evidence="1">Belongs to the ATP-dependent AMP-binding enzyme family.</text>
</comment>
<evidence type="ECO:0000313" key="5">
    <source>
        <dbReference type="EMBL" id="GAA4879128.1"/>
    </source>
</evidence>
<evidence type="ECO:0000256" key="2">
    <source>
        <dbReference type="ARBA" id="ARBA00022598"/>
    </source>
</evidence>
<dbReference type="EMBL" id="BAABHQ010000008">
    <property type="protein sequence ID" value="GAA4879128.1"/>
    <property type="molecule type" value="Genomic_DNA"/>
</dbReference>
<evidence type="ECO:0000313" key="6">
    <source>
        <dbReference type="Proteomes" id="UP001500457"/>
    </source>
</evidence>
<dbReference type="SUPFAM" id="SSF56801">
    <property type="entry name" value="Acetyl-CoA synthetase-like"/>
    <property type="match status" value="1"/>
</dbReference>
<dbReference type="InterPro" id="IPR000873">
    <property type="entry name" value="AMP-dep_synth/lig_dom"/>
</dbReference>
<keyword evidence="2" id="KW-0436">Ligase</keyword>
<keyword evidence="6" id="KW-1185">Reference proteome</keyword>
<proteinExistence type="inferred from homology"/>
<dbReference type="InterPro" id="IPR045851">
    <property type="entry name" value="AMP-bd_C_sf"/>
</dbReference>
<dbReference type="InterPro" id="IPR042099">
    <property type="entry name" value="ANL_N_sf"/>
</dbReference>